<sequence length="88" mass="9252">MLLFLIVGLAYSTPVPDPKPVKSSQTPASTEKLTPLVAAPLPALAAIPQVAVPLAAFPPLAYAFVAPFKIATIPSTYTVEQHGYTISY</sequence>
<keyword evidence="2" id="KW-1185">Reference proteome</keyword>
<dbReference type="EMBL" id="NNAY01002239">
    <property type="protein sequence ID" value="OXU21749.1"/>
    <property type="molecule type" value="Genomic_DNA"/>
</dbReference>
<organism evidence="1 2">
    <name type="scientific">Trichomalopsis sarcophagae</name>
    <dbReference type="NCBI Taxonomy" id="543379"/>
    <lineage>
        <taxon>Eukaryota</taxon>
        <taxon>Metazoa</taxon>
        <taxon>Ecdysozoa</taxon>
        <taxon>Arthropoda</taxon>
        <taxon>Hexapoda</taxon>
        <taxon>Insecta</taxon>
        <taxon>Pterygota</taxon>
        <taxon>Neoptera</taxon>
        <taxon>Endopterygota</taxon>
        <taxon>Hymenoptera</taxon>
        <taxon>Apocrita</taxon>
        <taxon>Proctotrupomorpha</taxon>
        <taxon>Chalcidoidea</taxon>
        <taxon>Pteromalidae</taxon>
        <taxon>Pteromalinae</taxon>
        <taxon>Trichomalopsis</taxon>
    </lineage>
</organism>
<dbReference type="Proteomes" id="UP000215335">
    <property type="component" value="Unassembled WGS sequence"/>
</dbReference>
<evidence type="ECO:0000313" key="2">
    <source>
        <dbReference type="Proteomes" id="UP000215335"/>
    </source>
</evidence>
<comment type="caution">
    <text evidence="1">The sequence shown here is derived from an EMBL/GenBank/DDBJ whole genome shotgun (WGS) entry which is preliminary data.</text>
</comment>
<reference evidence="1 2" key="1">
    <citation type="journal article" date="2017" name="Curr. Biol.">
        <title>The Evolution of Venom by Co-option of Single-Copy Genes.</title>
        <authorList>
            <person name="Martinson E.O."/>
            <person name="Mrinalini"/>
            <person name="Kelkar Y.D."/>
            <person name="Chang C.H."/>
            <person name="Werren J.H."/>
        </authorList>
    </citation>
    <scope>NUCLEOTIDE SEQUENCE [LARGE SCALE GENOMIC DNA]</scope>
    <source>
        <strain evidence="1 2">Alberta</strain>
        <tissue evidence="1">Whole body</tissue>
    </source>
</reference>
<dbReference type="AlphaFoldDB" id="A0A232ETR1"/>
<evidence type="ECO:0000313" key="1">
    <source>
        <dbReference type="EMBL" id="OXU21749.1"/>
    </source>
</evidence>
<proteinExistence type="predicted"/>
<dbReference type="OrthoDB" id="7694385at2759"/>
<name>A0A232ETR1_9HYME</name>
<accession>A0A232ETR1</accession>
<protein>
    <submittedName>
        <fullName evidence="1">Uncharacterized protein</fullName>
    </submittedName>
</protein>
<gene>
    <name evidence="1" type="ORF">TSAR_009500</name>
</gene>